<protein>
    <submittedName>
        <fullName evidence="1">Unannotated protein</fullName>
    </submittedName>
</protein>
<gene>
    <name evidence="1" type="ORF">UFOPK3720_00150</name>
</gene>
<reference evidence="1" key="1">
    <citation type="submission" date="2020-05" db="EMBL/GenBank/DDBJ databases">
        <authorList>
            <person name="Chiriac C."/>
            <person name="Salcher M."/>
            <person name="Ghai R."/>
            <person name="Kavagutti S V."/>
        </authorList>
    </citation>
    <scope>NUCLEOTIDE SEQUENCE</scope>
</reference>
<proteinExistence type="predicted"/>
<sequence>MSLELAEHLRVGLAGDVREDVEAAPVRHADCDLEDVVMSRGLEDRVEKRNERLAALEGEALLADVLGLEEGLEGLCLIELVQDPQLLLAIGLRVRDLHAVLNPLALIGILDVHVLDADCSRVRIAQDAEDLAQLHEGLAAEATGGEFPVEVPQREAVLENIEVGVHALVVFERIDVGHEVAAHPVRVNDLLNPDCLVEVGLVAR</sequence>
<dbReference type="EMBL" id="CAFBNB010000016">
    <property type="protein sequence ID" value="CAB4919644.1"/>
    <property type="molecule type" value="Genomic_DNA"/>
</dbReference>
<organism evidence="1">
    <name type="scientific">freshwater metagenome</name>
    <dbReference type="NCBI Taxonomy" id="449393"/>
    <lineage>
        <taxon>unclassified sequences</taxon>
        <taxon>metagenomes</taxon>
        <taxon>ecological metagenomes</taxon>
    </lineage>
</organism>
<dbReference type="AntiFam" id="ANF00134">
    <property type="entry name" value="Shadow ORF (opposite odhA)"/>
</dbReference>
<dbReference type="AlphaFoldDB" id="A0A6J7HII6"/>
<name>A0A6J7HII6_9ZZZZ</name>
<accession>A0A6J7HII6</accession>
<evidence type="ECO:0000313" key="1">
    <source>
        <dbReference type="EMBL" id="CAB4919644.1"/>
    </source>
</evidence>